<organism evidence="1 2">
    <name type="scientific">Corynebacterium argentoratense DSM 44202</name>
    <dbReference type="NCBI Taxonomy" id="1348662"/>
    <lineage>
        <taxon>Bacteria</taxon>
        <taxon>Bacillati</taxon>
        <taxon>Actinomycetota</taxon>
        <taxon>Actinomycetes</taxon>
        <taxon>Mycobacteriales</taxon>
        <taxon>Corynebacteriaceae</taxon>
        <taxon>Corynebacterium</taxon>
    </lineage>
</organism>
<dbReference type="Proteomes" id="UP000016943">
    <property type="component" value="Chromosome"/>
</dbReference>
<name>U3GYN6_9CORY</name>
<dbReference type="GeneID" id="78250045"/>
<evidence type="ECO:0000313" key="1">
    <source>
        <dbReference type="EMBL" id="AGU15401.1"/>
    </source>
</evidence>
<dbReference type="EMBL" id="CP006365">
    <property type="protein sequence ID" value="AGU15401.1"/>
    <property type="molecule type" value="Genomic_DNA"/>
</dbReference>
<evidence type="ECO:0008006" key="3">
    <source>
        <dbReference type="Google" id="ProtNLM"/>
    </source>
</evidence>
<dbReference type="Pfam" id="PF10739">
    <property type="entry name" value="DUF2550"/>
    <property type="match status" value="1"/>
</dbReference>
<proteinExistence type="predicted"/>
<dbReference type="KEGG" id="caz:CARG_06385"/>
<dbReference type="PATRIC" id="fig|1348662.3.peg.1251"/>
<dbReference type="InterPro" id="IPR019675">
    <property type="entry name" value="DUF2550"/>
</dbReference>
<dbReference type="AlphaFoldDB" id="U3GYN6"/>
<dbReference type="OrthoDB" id="4793422at2"/>
<reference evidence="1 2" key="1">
    <citation type="journal article" date="2013" name="Genome Announc.">
        <title>Whole-Genome Sequence of the Clinical Strain Corynebacterium argentoratense DSM 44202, Isolated from a Human Throat Specimen.</title>
        <authorList>
            <person name="Bomholt C."/>
            <person name="Glaub A."/>
            <person name="Gravermann K."/>
            <person name="Albersmeier A."/>
            <person name="Brinkrolf K."/>
            <person name="Ruckert C."/>
            <person name="Tauch A."/>
        </authorList>
    </citation>
    <scope>NUCLEOTIDE SEQUENCE [LARGE SCALE GENOMIC DNA]</scope>
    <source>
        <strain evidence="1">DSM 44202</strain>
    </source>
</reference>
<evidence type="ECO:0000313" key="2">
    <source>
        <dbReference type="Proteomes" id="UP000016943"/>
    </source>
</evidence>
<dbReference type="RefSeq" id="WP_020976559.1">
    <property type="nucleotide sequence ID" value="NC_022198.1"/>
</dbReference>
<accession>U3GYN6</accession>
<dbReference type="STRING" id="1348662.CARG_06385"/>
<keyword evidence="2" id="KW-1185">Reference proteome</keyword>
<gene>
    <name evidence="1" type="ORF">CARG_06385</name>
</gene>
<dbReference type="HOGENOM" id="CLU_122300_0_0_11"/>
<dbReference type="eggNOG" id="ENOG5031H0A">
    <property type="taxonomic scope" value="Bacteria"/>
</dbReference>
<protein>
    <recommendedName>
        <fullName evidence="3">DUF2550 domain-containing protein</fullName>
    </recommendedName>
</protein>
<sequence length="148" mass="17109">MLYLIFAIVSIVCFAVLALAAWRFFVLRPHGISVVMRTMNGPWRHGVISYSDELLKFYKLRSLSPRVDIQLVRNRTELVGRRQRRDDECSTLEDGLRILAIKSNAKEYEIAFDLRGETAFTSWLESAPTARAQRLDVRTAMKHLNQSH</sequence>